<reference evidence="1 2" key="1">
    <citation type="submission" date="2019-03" db="EMBL/GenBank/DDBJ databases">
        <title>Genome sequence of Thiobacillaceae bacterium LSR1, a sulfur-oxidizing bacterium isolated from freshwater sediment.</title>
        <authorList>
            <person name="Li S."/>
        </authorList>
    </citation>
    <scope>NUCLEOTIDE SEQUENCE [LARGE SCALE GENOMIC DNA]</scope>
    <source>
        <strain evidence="1 2">LSR1</strain>
    </source>
</reference>
<dbReference type="OrthoDB" id="8527650at2"/>
<sequence>MDIAKLVHMANQIGTHFAAEPDPEIAREGIAQHLAAFWAPGMRQSLLDHLDGEGGGDLLPIVREALDAHRRRLAGRRIPA</sequence>
<protein>
    <submittedName>
        <fullName evidence="1">Formate dehydrogenase</fullName>
    </submittedName>
</protein>
<gene>
    <name evidence="1" type="ORF">EZJ19_13675</name>
</gene>
<dbReference type="RefSeq" id="WP_131448504.1">
    <property type="nucleotide sequence ID" value="NZ_SJZB01000047.1"/>
</dbReference>
<evidence type="ECO:0000313" key="1">
    <source>
        <dbReference type="EMBL" id="TCJ11909.1"/>
    </source>
</evidence>
<comment type="caution">
    <text evidence="1">The sequence shown here is derived from an EMBL/GenBank/DDBJ whole genome shotgun (WGS) entry which is preliminary data.</text>
</comment>
<organism evidence="1 2">
    <name type="scientific">Parasulfuritortus cantonensis</name>
    <dbReference type="NCBI Taxonomy" id="2528202"/>
    <lineage>
        <taxon>Bacteria</taxon>
        <taxon>Pseudomonadati</taxon>
        <taxon>Pseudomonadota</taxon>
        <taxon>Betaproteobacteria</taxon>
        <taxon>Nitrosomonadales</taxon>
        <taxon>Thiobacillaceae</taxon>
        <taxon>Parasulfuritortus</taxon>
    </lineage>
</organism>
<name>A0A4R1B7Y2_9PROT</name>
<dbReference type="InterPro" id="IPR021074">
    <property type="entry name" value="Formate_DH_dsu"/>
</dbReference>
<keyword evidence="2" id="KW-1185">Reference proteome</keyword>
<evidence type="ECO:0000313" key="2">
    <source>
        <dbReference type="Proteomes" id="UP000295443"/>
    </source>
</evidence>
<dbReference type="Pfam" id="PF11390">
    <property type="entry name" value="FdsD"/>
    <property type="match status" value="1"/>
</dbReference>
<accession>A0A4R1B7Y2</accession>
<dbReference type="EMBL" id="SJZB01000047">
    <property type="protein sequence ID" value="TCJ11909.1"/>
    <property type="molecule type" value="Genomic_DNA"/>
</dbReference>
<proteinExistence type="predicted"/>
<dbReference type="AlphaFoldDB" id="A0A4R1B7Y2"/>
<dbReference type="Proteomes" id="UP000295443">
    <property type="component" value="Unassembled WGS sequence"/>
</dbReference>